<dbReference type="SUPFAM" id="SSF89447">
    <property type="entry name" value="AbrB/MazE/MraZ-like"/>
    <property type="match status" value="1"/>
</dbReference>
<dbReference type="GO" id="GO:0003677">
    <property type="term" value="F:DNA binding"/>
    <property type="evidence" value="ECO:0007669"/>
    <property type="project" value="InterPro"/>
</dbReference>
<dbReference type="EMBL" id="FUXU01000131">
    <property type="protein sequence ID" value="SKA70614.1"/>
    <property type="molecule type" value="Genomic_DNA"/>
</dbReference>
<dbReference type="Pfam" id="PF04014">
    <property type="entry name" value="MazE_antitoxin"/>
    <property type="match status" value="1"/>
</dbReference>
<reference evidence="3" key="1">
    <citation type="submission" date="2017-02" db="EMBL/GenBank/DDBJ databases">
        <authorList>
            <person name="Varghese N."/>
            <person name="Submissions S."/>
        </authorList>
    </citation>
    <scope>NUCLEOTIDE SEQUENCE [LARGE SCALE GENOMIC DNA]</scope>
    <source>
        <strain evidence="3">DSM 22720</strain>
    </source>
</reference>
<organism evidence="2 3">
    <name type="scientific">Enterovibrio nigricans DSM 22720</name>
    <dbReference type="NCBI Taxonomy" id="1121868"/>
    <lineage>
        <taxon>Bacteria</taxon>
        <taxon>Pseudomonadati</taxon>
        <taxon>Pseudomonadota</taxon>
        <taxon>Gammaproteobacteria</taxon>
        <taxon>Vibrionales</taxon>
        <taxon>Vibrionaceae</taxon>
        <taxon>Enterovibrio</taxon>
    </lineage>
</organism>
<evidence type="ECO:0000313" key="3">
    <source>
        <dbReference type="Proteomes" id="UP000190162"/>
    </source>
</evidence>
<evidence type="ECO:0000259" key="1">
    <source>
        <dbReference type="SMART" id="SM00966"/>
    </source>
</evidence>
<feature type="domain" description="SpoVT-AbrB" evidence="1">
    <location>
        <begin position="7"/>
        <end position="48"/>
    </location>
</feature>
<dbReference type="AlphaFoldDB" id="A0A1T4W015"/>
<sequence>MRTVSIFKNGKNQAVRLPKDLEFEGISELEIHKDGDVITLRPARPNWVSFSDVDKADSDFMAERPDVISDEGRFSFD</sequence>
<dbReference type="RefSeq" id="WP_078754612.1">
    <property type="nucleotide sequence ID" value="NZ_FUXU01000131.1"/>
</dbReference>
<gene>
    <name evidence="2" type="ORF">SAMN02745132_04591</name>
</gene>
<dbReference type="InterPro" id="IPR047976">
    <property type="entry name" value="Anti_VapB2-like"/>
</dbReference>
<dbReference type="Gene3D" id="2.10.260.10">
    <property type="match status" value="1"/>
</dbReference>
<protein>
    <submittedName>
        <fullName evidence="2">Antitoxin VapB</fullName>
    </submittedName>
</protein>
<dbReference type="InterPro" id="IPR007159">
    <property type="entry name" value="SpoVT-AbrB_dom"/>
</dbReference>
<name>A0A1T4W015_9GAMM</name>
<dbReference type="OrthoDB" id="5298361at2"/>
<keyword evidence="3" id="KW-1185">Reference proteome</keyword>
<accession>A0A1T4W015</accession>
<dbReference type="NCBIfam" id="NF040493">
    <property type="entry name" value="TA_anti_VapB"/>
    <property type="match status" value="1"/>
</dbReference>
<dbReference type="SMART" id="SM00966">
    <property type="entry name" value="SpoVT_AbrB"/>
    <property type="match status" value="1"/>
</dbReference>
<dbReference type="InterPro" id="IPR037914">
    <property type="entry name" value="SpoVT-AbrB_sf"/>
</dbReference>
<evidence type="ECO:0000313" key="2">
    <source>
        <dbReference type="EMBL" id="SKA70614.1"/>
    </source>
</evidence>
<dbReference type="Proteomes" id="UP000190162">
    <property type="component" value="Unassembled WGS sequence"/>
</dbReference>
<proteinExistence type="predicted"/>